<dbReference type="Proteomes" id="UP000178379">
    <property type="component" value="Unassembled WGS sequence"/>
</dbReference>
<keyword evidence="3 7" id="KW-0479">Metal-binding</keyword>
<dbReference type="Pfam" id="PF03918">
    <property type="entry name" value="CcmH"/>
    <property type="match status" value="1"/>
</dbReference>
<dbReference type="PANTHER" id="PTHR47870">
    <property type="entry name" value="CYTOCHROME C-TYPE BIOGENESIS PROTEIN CCMH"/>
    <property type="match status" value="1"/>
</dbReference>
<evidence type="ECO:0000256" key="3">
    <source>
        <dbReference type="ARBA" id="ARBA00022723"/>
    </source>
</evidence>
<dbReference type="InterPro" id="IPR051263">
    <property type="entry name" value="C-type_cytochrome_biogenesis"/>
</dbReference>
<evidence type="ECO:0000259" key="8">
    <source>
        <dbReference type="Pfam" id="PF03918"/>
    </source>
</evidence>
<dbReference type="PANTHER" id="PTHR47870:SF1">
    <property type="entry name" value="CYTOCHROME C-TYPE BIOGENESIS PROTEIN CCMH"/>
    <property type="match status" value="1"/>
</dbReference>
<name>A0A1F6T776_9PROT</name>
<comment type="similarity">
    <text evidence="1 7">Belongs to the CcmH/CycL/Ccl2/NrfF family.</text>
</comment>
<organism evidence="9 10">
    <name type="scientific">Candidatus Muproteobacteria bacterium RBG_16_62_13</name>
    <dbReference type="NCBI Taxonomy" id="1817756"/>
    <lineage>
        <taxon>Bacteria</taxon>
        <taxon>Pseudomonadati</taxon>
        <taxon>Pseudomonadota</taxon>
        <taxon>Candidatus Muproteobacteria</taxon>
    </lineage>
</organism>
<dbReference type="GO" id="GO:0046872">
    <property type="term" value="F:metal ion binding"/>
    <property type="evidence" value="ECO:0007669"/>
    <property type="project" value="UniProtKB-KW"/>
</dbReference>
<feature type="domain" description="CcmH/CycL/Ccl2/NrfF N-terminal" evidence="8">
    <location>
        <begin position="40"/>
        <end position="164"/>
    </location>
</feature>
<dbReference type="GO" id="GO:0005886">
    <property type="term" value="C:plasma membrane"/>
    <property type="evidence" value="ECO:0007669"/>
    <property type="project" value="TreeGrafter"/>
</dbReference>
<sequence>MNADKRRSESESRRVFDPRSSAFICGFAVLIFSFGISAGQVVEDPLERRMLGIAKDLRCAVCQNQPVSESNAPLAQDMRAIIREQIGAGKSDDEIRHYFVERYGDYVLMKPPARGFGAIVWIGPLVLFAVIAAGGFLFLRRRLHAIAPPAPAGLSAEDRARIERARREEGDA</sequence>
<protein>
    <recommendedName>
        <fullName evidence="7">Cytochrome c-type biogenesis protein</fullName>
    </recommendedName>
</protein>
<dbReference type="Gene3D" id="1.10.8.640">
    <property type="entry name" value="Cytochrome C biogenesis protein"/>
    <property type="match status" value="1"/>
</dbReference>
<feature type="transmembrane region" description="Helical" evidence="7">
    <location>
        <begin position="118"/>
        <end position="139"/>
    </location>
</feature>
<comment type="function">
    <text evidence="7">Possible subunit of a heme lyase.</text>
</comment>
<feature type="transmembrane region" description="Helical" evidence="7">
    <location>
        <begin position="21"/>
        <end position="42"/>
    </location>
</feature>
<evidence type="ECO:0000313" key="9">
    <source>
        <dbReference type="EMBL" id="OGI40983.1"/>
    </source>
</evidence>
<dbReference type="AlphaFoldDB" id="A0A1F6T776"/>
<dbReference type="EMBL" id="MFSQ01000044">
    <property type="protein sequence ID" value="OGI40983.1"/>
    <property type="molecule type" value="Genomic_DNA"/>
</dbReference>
<accession>A0A1F6T776</accession>
<keyword evidence="5" id="KW-0201">Cytochrome c-type biogenesis</keyword>
<keyword evidence="7" id="KW-0472">Membrane</keyword>
<dbReference type="STRING" id="1817756.A2140_02265"/>
<evidence type="ECO:0000256" key="7">
    <source>
        <dbReference type="RuleBase" id="RU364112"/>
    </source>
</evidence>
<evidence type="ECO:0000313" key="10">
    <source>
        <dbReference type="Proteomes" id="UP000178379"/>
    </source>
</evidence>
<keyword evidence="4 7" id="KW-0732">Signal</keyword>
<dbReference type="InterPro" id="IPR005616">
    <property type="entry name" value="CcmH/CycL/Ccl2/NrfF_N"/>
</dbReference>
<proteinExistence type="inferred from homology"/>
<gene>
    <name evidence="9" type="ORF">A2140_02265</name>
</gene>
<dbReference type="CDD" id="cd16378">
    <property type="entry name" value="CcmH_N"/>
    <property type="match status" value="1"/>
</dbReference>
<dbReference type="InterPro" id="IPR038297">
    <property type="entry name" value="CcmH/CycL/NrfF/Ccl2_sf"/>
</dbReference>
<evidence type="ECO:0000256" key="5">
    <source>
        <dbReference type="ARBA" id="ARBA00022748"/>
    </source>
</evidence>
<keyword evidence="6 7" id="KW-0408">Iron</keyword>
<dbReference type="GO" id="GO:0017004">
    <property type="term" value="P:cytochrome complex assembly"/>
    <property type="evidence" value="ECO:0007669"/>
    <property type="project" value="UniProtKB-KW"/>
</dbReference>
<comment type="caution">
    <text evidence="9">The sequence shown here is derived from an EMBL/GenBank/DDBJ whole genome shotgun (WGS) entry which is preliminary data.</text>
</comment>
<keyword evidence="7" id="KW-0812">Transmembrane</keyword>
<evidence type="ECO:0000256" key="6">
    <source>
        <dbReference type="ARBA" id="ARBA00023004"/>
    </source>
</evidence>
<evidence type="ECO:0000256" key="1">
    <source>
        <dbReference type="ARBA" id="ARBA00010342"/>
    </source>
</evidence>
<reference evidence="9 10" key="1">
    <citation type="journal article" date="2016" name="Nat. Commun.">
        <title>Thousands of microbial genomes shed light on interconnected biogeochemical processes in an aquifer system.</title>
        <authorList>
            <person name="Anantharaman K."/>
            <person name="Brown C.T."/>
            <person name="Hug L.A."/>
            <person name="Sharon I."/>
            <person name="Castelle C.J."/>
            <person name="Probst A.J."/>
            <person name="Thomas B.C."/>
            <person name="Singh A."/>
            <person name="Wilkins M.J."/>
            <person name="Karaoz U."/>
            <person name="Brodie E.L."/>
            <person name="Williams K.H."/>
            <person name="Hubbard S.S."/>
            <person name="Banfield J.F."/>
        </authorList>
    </citation>
    <scope>NUCLEOTIDE SEQUENCE [LARGE SCALE GENOMIC DNA]</scope>
</reference>
<evidence type="ECO:0000256" key="2">
    <source>
        <dbReference type="ARBA" id="ARBA00022617"/>
    </source>
</evidence>
<evidence type="ECO:0000256" key="4">
    <source>
        <dbReference type="ARBA" id="ARBA00022729"/>
    </source>
</evidence>
<keyword evidence="7" id="KW-1133">Transmembrane helix</keyword>
<keyword evidence="2 7" id="KW-0349">Heme</keyword>